<feature type="compositionally biased region" description="Basic and acidic residues" evidence="1">
    <location>
        <begin position="683"/>
        <end position="695"/>
    </location>
</feature>
<dbReference type="EMBL" id="ML977331">
    <property type="protein sequence ID" value="KAF2112455.1"/>
    <property type="molecule type" value="Genomic_DNA"/>
</dbReference>
<dbReference type="OrthoDB" id="5431013at2759"/>
<feature type="compositionally biased region" description="Polar residues" evidence="1">
    <location>
        <begin position="525"/>
        <end position="545"/>
    </location>
</feature>
<name>A0A6A5YZ64_9PLEO</name>
<feature type="region of interest" description="Disordered" evidence="1">
    <location>
        <begin position="275"/>
        <end position="354"/>
    </location>
</feature>
<dbReference type="AlphaFoldDB" id="A0A6A5YZ64"/>
<evidence type="ECO:0000313" key="2">
    <source>
        <dbReference type="EMBL" id="KAF2112455.1"/>
    </source>
</evidence>
<evidence type="ECO:0000256" key="1">
    <source>
        <dbReference type="SAM" id="MobiDB-lite"/>
    </source>
</evidence>
<dbReference type="Proteomes" id="UP000799770">
    <property type="component" value="Unassembled WGS sequence"/>
</dbReference>
<sequence length="719" mass="79708">MADVASILSVSARGSQLSLDLWKAATRTAPGVTDDFSSLGKSVSNLCLTIKQVGSLIVENDRLPSPEAISDLEDILNQSKSTFQAIRTIIPAQIVVGQEGNGTPNPTAGSRAKLAYLSAHIDSLKSTLSVILQTLYTVQVISWTRTGPMTAPQSPDATIADQETQLEALVIEQQLSFLHASKRYEKWRWRDRQPDELSMASSLVAADDRGGDPKLADLLRYQHRSLVHLDTSHAKDEWLGSICEVSNAQVDHLIKRWTLLHELETLSYEEQLAMKERKRRSQQPTVESDSSDDDDLGELPRIRLATPHPRRSKSAQKISTDPGILPIPGSSLHTGDKLSVPTLGRSMHQGKNSALDLPEASQADNSASPIAAAAAVEAKEDGDVGLKIPWTLCTRDHYWKHIDGKMIKSDTLLPASTAYSDRTSFTEIDLSWVCKEALREAKYSFTQMQKLRRDGERTKMEPTFRIDTALTFEEVNQLVERTVETYRRNQPPTTPPRSAMHESFAERMQAQQTNTGAYSPHLRHSFSSYNSTTRPISLDRSASMSGPTPTAPPRPGPNPNASSPHLQHYPSNPQPTLFAPSTHLPIPPPPPLQIPQYQPNSTYPPYPNSAPPQFNQNIYQPHLAPGFQHPHLAPHFTTPAQPPASPSDRRRPSHQSTRSDRRDSGASDTDDSVKHRRRRGSRRDRDRDRDKDHHLSTKHVKRMGTLATVGGLAALLEGL</sequence>
<keyword evidence="3" id="KW-1185">Reference proteome</keyword>
<feature type="compositionally biased region" description="Pro residues" evidence="1">
    <location>
        <begin position="549"/>
        <end position="558"/>
    </location>
</feature>
<feature type="region of interest" description="Disordered" evidence="1">
    <location>
        <begin position="517"/>
        <end position="702"/>
    </location>
</feature>
<gene>
    <name evidence="2" type="ORF">BDV96DRAFT_689707</name>
</gene>
<organism evidence="2 3">
    <name type="scientific">Lophiotrema nucula</name>
    <dbReference type="NCBI Taxonomy" id="690887"/>
    <lineage>
        <taxon>Eukaryota</taxon>
        <taxon>Fungi</taxon>
        <taxon>Dikarya</taxon>
        <taxon>Ascomycota</taxon>
        <taxon>Pezizomycotina</taxon>
        <taxon>Dothideomycetes</taxon>
        <taxon>Pleosporomycetidae</taxon>
        <taxon>Pleosporales</taxon>
        <taxon>Lophiotremataceae</taxon>
        <taxon>Lophiotrema</taxon>
    </lineage>
</organism>
<accession>A0A6A5YZ64</accession>
<reference evidence="2" key="1">
    <citation type="journal article" date="2020" name="Stud. Mycol.">
        <title>101 Dothideomycetes genomes: a test case for predicting lifestyles and emergence of pathogens.</title>
        <authorList>
            <person name="Haridas S."/>
            <person name="Albert R."/>
            <person name="Binder M."/>
            <person name="Bloem J."/>
            <person name="Labutti K."/>
            <person name="Salamov A."/>
            <person name="Andreopoulos B."/>
            <person name="Baker S."/>
            <person name="Barry K."/>
            <person name="Bills G."/>
            <person name="Bluhm B."/>
            <person name="Cannon C."/>
            <person name="Castanera R."/>
            <person name="Culley D."/>
            <person name="Daum C."/>
            <person name="Ezra D."/>
            <person name="Gonzalez J."/>
            <person name="Henrissat B."/>
            <person name="Kuo A."/>
            <person name="Liang C."/>
            <person name="Lipzen A."/>
            <person name="Lutzoni F."/>
            <person name="Magnuson J."/>
            <person name="Mondo S."/>
            <person name="Nolan M."/>
            <person name="Ohm R."/>
            <person name="Pangilinan J."/>
            <person name="Park H.-J."/>
            <person name="Ramirez L."/>
            <person name="Alfaro M."/>
            <person name="Sun H."/>
            <person name="Tritt A."/>
            <person name="Yoshinaga Y."/>
            <person name="Zwiers L.-H."/>
            <person name="Turgeon B."/>
            <person name="Goodwin S."/>
            <person name="Spatafora J."/>
            <person name="Crous P."/>
            <person name="Grigoriev I."/>
        </authorList>
    </citation>
    <scope>NUCLEOTIDE SEQUENCE</scope>
    <source>
        <strain evidence="2">CBS 627.86</strain>
    </source>
</reference>
<protein>
    <recommendedName>
        <fullName evidence="4">Fungal N-terminal domain-containing protein</fullName>
    </recommendedName>
</protein>
<proteinExistence type="predicted"/>
<evidence type="ECO:0000313" key="3">
    <source>
        <dbReference type="Proteomes" id="UP000799770"/>
    </source>
</evidence>
<evidence type="ECO:0008006" key="4">
    <source>
        <dbReference type="Google" id="ProtNLM"/>
    </source>
</evidence>